<feature type="coiled-coil region" evidence="2">
    <location>
        <begin position="362"/>
        <end position="389"/>
    </location>
</feature>
<gene>
    <name evidence="3" type="ORF">M9Y10_006678</name>
</gene>
<dbReference type="PANTHER" id="PTHR44117">
    <property type="entry name" value="INTRAFLAGELLAR TRANSPORT PROTEIN 88 HOMOLOG"/>
    <property type="match status" value="1"/>
</dbReference>
<dbReference type="Gene3D" id="1.25.40.10">
    <property type="entry name" value="Tetratricopeptide repeat domain"/>
    <property type="match status" value="1"/>
</dbReference>
<feature type="repeat" description="TPR" evidence="1">
    <location>
        <begin position="309"/>
        <end position="342"/>
    </location>
</feature>
<dbReference type="SUPFAM" id="SSF48452">
    <property type="entry name" value="TPR-like"/>
    <property type="match status" value="1"/>
</dbReference>
<feature type="repeat" description="TPR" evidence="1">
    <location>
        <begin position="241"/>
        <end position="274"/>
    </location>
</feature>
<name>A0ABR2JFC0_9EUKA</name>
<reference evidence="3 4" key="1">
    <citation type="submission" date="2024-04" db="EMBL/GenBank/DDBJ databases">
        <title>Tritrichomonas musculus Genome.</title>
        <authorList>
            <person name="Alves-Ferreira E."/>
            <person name="Grigg M."/>
            <person name="Lorenzi H."/>
            <person name="Galac M."/>
        </authorList>
    </citation>
    <scope>NUCLEOTIDE SEQUENCE [LARGE SCALE GENOMIC DNA]</scope>
    <source>
        <strain evidence="3 4">EAF2021</strain>
    </source>
</reference>
<dbReference type="PANTHER" id="PTHR44117:SF1">
    <property type="entry name" value="INTRAFLAGELLAR TRANSPORT PROTEIN 88 HOMOLOG"/>
    <property type="match status" value="1"/>
</dbReference>
<protein>
    <submittedName>
        <fullName evidence="3">Intraflagellar transport protein 88</fullName>
    </submittedName>
</protein>
<sequence length="454" mass="52333">MLSVKPQMSIAELNDSDILGNQLHIERREQVRLVMLASRLVATKNEKDWQESYEFVLQQLKKSKFPEAAGEFEISYSLAYLNHRNANKAIEMLRQIRKKDPQLMALAATNLSFLYYLEQDFENADKYATMALDHDKYNAQALVNKGNCLMQQGHEDEARDSYLEAIGVEADCVEALYNLGLVSKFIGAYDEALQVFEKLNRIIPKAPEVLYEIADCYDKLGIIASAIDWMHRLINLVPTDPAVWRRLGSIWDRDNNSTQAFQCYSESIKYNPSDIEVISWLGSYFMHNQMYDNALNFFQRASMLAPKEPRYPMMVASCYRSMDCKQEALDIYEKVVQMDPMNKQCLEHLIKLTNEMGMVSKSDYYQRQLTDLNERFNEMQQEEMMQKEEQRELDLSSKPIGGMTATLTNNTLAYQKEKVEAPSLRVGQTNQEVVTGYAGDGKDDIWEGVDLDLD</sequence>
<dbReference type="Proteomes" id="UP001470230">
    <property type="component" value="Unassembled WGS sequence"/>
</dbReference>
<feature type="repeat" description="TPR" evidence="1">
    <location>
        <begin position="275"/>
        <end position="308"/>
    </location>
</feature>
<keyword evidence="2" id="KW-0175">Coiled coil</keyword>
<accession>A0ABR2JFC0</accession>
<dbReference type="EMBL" id="JAPFFF010000012">
    <property type="protein sequence ID" value="KAK8876465.1"/>
    <property type="molecule type" value="Genomic_DNA"/>
</dbReference>
<dbReference type="Pfam" id="PF13181">
    <property type="entry name" value="TPR_8"/>
    <property type="match status" value="1"/>
</dbReference>
<dbReference type="PROSITE" id="PS50005">
    <property type="entry name" value="TPR"/>
    <property type="match status" value="4"/>
</dbReference>
<evidence type="ECO:0000256" key="1">
    <source>
        <dbReference type="PROSITE-ProRule" id="PRU00339"/>
    </source>
</evidence>
<keyword evidence="1" id="KW-0802">TPR repeat</keyword>
<evidence type="ECO:0000256" key="2">
    <source>
        <dbReference type="SAM" id="Coils"/>
    </source>
</evidence>
<organism evidence="3 4">
    <name type="scientific">Tritrichomonas musculus</name>
    <dbReference type="NCBI Taxonomy" id="1915356"/>
    <lineage>
        <taxon>Eukaryota</taxon>
        <taxon>Metamonada</taxon>
        <taxon>Parabasalia</taxon>
        <taxon>Tritrichomonadida</taxon>
        <taxon>Tritrichomonadidae</taxon>
        <taxon>Tritrichomonas</taxon>
    </lineage>
</organism>
<dbReference type="InterPro" id="IPR019734">
    <property type="entry name" value="TPR_rpt"/>
</dbReference>
<dbReference type="Pfam" id="PF14559">
    <property type="entry name" value="TPR_19"/>
    <property type="match status" value="1"/>
</dbReference>
<comment type="caution">
    <text evidence="3">The sequence shown here is derived from an EMBL/GenBank/DDBJ whole genome shotgun (WGS) entry which is preliminary data.</text>
</comment>
<dbReference type="InterPro" id="IPR011990">
    <property type="entry name" value="TPR-like_helical_dom_sf"/>
</dbReference>
<evidence type="ECO:0000313" key="3">
    <source>
        <dbReference type="EMBL" id="KAK8876465.1"/>
    </source>
</evidence>
<evidence type="ECO:0000313" key="4">
    <source>
        <dbReference type="Proteomes" id="UP001470230"/>
    </source>
</evidence>
<proteinExistence type="predicted"/>
<keyword evidence="4" id="KW-1185">Reference proteome</keyword>
<feature type="repeat" description="TPR" evidence="1">
    <location>
        <begin position="173"/>
        <end position="206"/>
    </location>
</feature>
<dbReference type="SMART" id="SM00028">
    <property type="entry name" value="TPR"/>
    <property type="match status" value="7"/>
</dbReference>